<gene>
    <name evidence="1" type="ORF">LCGC14_2336380</name>
</gene>
<feature type="non-terminal residue" evidence="1">
    <location>
        <position position="383"/>
    </location>
</feature>
<dbReference type="InterPro" id="IPR027417">
    <property type="entry name" value="P-loop_NTPase"/>
</dbReference>
<sequence length="383" mass="44809">MARLDHKRAILADLERLISLKRARRAEVGLNSYKELYLKETLCTYQSPSFHLEMMGLLDKRKEGGADPHTEIRDKYITPPQIPPQKNYSRLLFIAPRGFAKSTICSRLYPLYLACFAKKRDIFLVSATISLAKENLRYIRNEIENNPRILEDFGDLKSEKWTEDMLILSNGVILRAKGRGFQIRGFRPDLIVCDDLEDEEVIYSKEQRDKLEHWFFRTLLPALKPEQDLAYVGTRLIRNGLIDKLKDKEEFVWREWKALTNEKSIWEEYWSTKALLSRRREMGTYAFEAEYQNNPLSLTTQPIKPHFLEGVKIGGEADVACLAIDPAISEKESSDYRAFTLFSRTKEGFKEVFSERGRWGIEEQIEKIIGIFQRYSPQFPVFR</sequence>
<evidence type="ECO:0000313" key="1">
    <source>
        <dbReference type="EMBL" id="KKL47356.1"/>
    </source>
</evidence>
<dbReference type="Gene3D" id="3.40.50.300">
    <property type="entry name" value="P-loop containing nucleotide triphosphate hydrolases"/>
    <property type="match status" value="1"/>
</dbReference>
<dbReference type="AlphaFoldDB" id="A0A0F9D0V0"/>
<comment type="caution">
    <text evidence="1">The sequence shown here is derived from an EMBL/GenBank/DDBJ whole genome shotgun (WGS) entry which is preliminary data.</text>
</comment>
<dbReference type="EMBL" id="LAZR01033697">
    <property type="protein sequence ID" value="KKL47356.1"/>
    <property type="molecule type" value="Genomic_DNA"/>
</dbReference>
<name>A0A0F9D0V0_9ZZZZ</name>
<accession>A0A0F9D0V0</accession>
<protein>
    <recommendedName>
        <fullName evidence="2">Terminase large subunit gp17-like C-terminal domain-containing protein</fullName>
    </recommendedName>
</protein>
<proteinExistence type="predicted"/>
<evidence type="ECO:0008006" key="2">
    <source>
        <dbReference type="Google" id="ProtNLM"/>
    </source>
</evidence>
<reference evidence="1" key="1">
    <citation type="journal article" date="2015" name="Nature">
        <title>Complex archaea that bridge the gap between prokaryotes and eukaryotes.</title>
        <authorList>
            <person name="Spang A."/>
            <person name="Saw J.H."/>
            <person name="Jorgensen S.L."/>
            <person name="Zaremba-Niedzwiedzka K."/>
            <person name="Martijn J."/>
            <person name="Lind A.E."/>
            <person name="van Eijk R."/>
            <person name="Schleper C."/>
            <person name="Guy L."/>
            <person name="Ettema T.J."/>
        </authorList>
    </citation>
    <scope>NUCLEOTIDE SEQUENCE</scope>
</reference>
<organism evidence="1">
    <name type="scientific">marine sediment metagenome</name>
    <dbReference type="NCBI Taxonomy" id="412755"/>
    <lineage>
        <taxon>unclassified sequences</taxon>
        <taxon>metagenomes</taxon>
        <taxon>ecological metagenomes</taxon>
    </lineage>
</organism>